<dbReference type="Pfam" id="PF02277">
    <property type="entry name" value="DBI_PRT"/>
    <property type="match status" value="1"/>
</dbReference>
<dbReference type="InterPro" id="IPR012825">
    <property type="entry name" value="BluB"/>
</dbReference>
<name>A0ABZ2MKK5_9MICO</name>
<evidence type="ECO:0000313" key="4">
    <source>
        <dbReference type="Proteomes" id="UP001382727"/>
    </source>
</evidence>
<dbReference type="SUPFAM" id="SSF52733">
    <property type="entry name" value="Nicotinate mononucleotide:5,6-dimethylbenzimidazole phosphoribosyltransferase (CobT)"/>
    <property type="match status" value="1"/>
</dbReference>
<sequence length="584" mass="60541">MTTEGDRGYARPVPRIGDTSSAAQRRSDPSGWAMGAAVTDALGSVVAGRRDIRRYRPDPVPEELLTTVLDAGHRAPSVGHSQPWRFIVVSDRTTRDRAAHMADRARLEQAEHLTSERAARMLDLKLEGLREAPVGVVVACDRRTPATGVLGRATFPDADLWSCATAIENMWLTARAHGLGMGWVTLFDPDELADLLGLPEGVVTLGWLCLGWPDERPPSPGLERAAWSRRTPLEDVVIRDRWPGDEAAPQQPVSHQRPEVHGPEGDRLVSATDAADELLSPPESLGVLDRALNRVLAVGAQDVTAGTLVLAGADHPVTDLGVSAFPPSSTRDVLDATVTGTSIGAATARGAGLAVLPVDAGVDGEPVGGARSARTRGERGDLASTDAMSRAAVEALVASGREIGTEAAASGLVCLGEVGVGNTTVAAALACALLDLEPQDAVGLGSGSDADMVATKREVVACALARTKGEQDPLRLLGLVGGPEIALLTGVTLGAAAAGAPVVLDGLAASLPGVIAARLEPGVQAYLLAGQVSRERAHALVLRELGLEPLLDLRLRAGEGVGACLAASMVLQGLAVRRVAARTR</sequence>
<gene>
    <name evidence="3" type="primary">bluB</name>
    <name evidence="3" type="ORF">V1351_05345</name>
</gene>
<reference evidence="3 4" key="1">
    <citation type="submission" date="2024-02" db="EMBL/GenBank/DDBJ databases">
        <title>Janibacter sp. nov., isolated from gut of marine sandworm.</title>
        <authorList>
            <person name="Kim B."/>
            <person name="Jun M.O."/>
            <person name="Shin N.-R."/>
        </authorList>
    </citation>
    <scope>NUCLEOTIDE SEQUENCE [LARGE SCALE GENOMIC DNA]</scope>
    <source>
        <strain evidence="3 4">A1S7</strain>
    </source>
</reference>
<dbReference type="CDD" id="cd02439">
    <property type="entry name" value="DMB-PRT_CobT"/>
    <property type="match status" value="1"/>
</dbReference>
<dbReference type="InterPro" id="IPR029479">
    <property type="entry name" value="Nitroreductase"/>
</dbReference>
<dbReference type="Proteomes" id="UP001382727">
    <property type="component" value="Chromosome"/>
</dbReference>
<proteinExistence type="predicted"/>
<keyword evidence="4" id="KW-1185">Reference proteome</keyword>
<dbReference type="Gene3D" id="3.40.109.10">
    <property type="entry name" value="NADH Oxidase"/>
    <property type="match status" value="1"/>
</dbReference>
<dbReference type="EC" id="1.13.11.79" evidence="3"/>
<dbReference type="Gene3D" id="3.40.50.10210">
    <property type="match status" value="1"/>
</dbReference>
<dbReference type="PANTHER" id="PTHR43463">
    <property type="entry name" value="NICOTINATE-NUCLEOTIDE--DIMETHYLBENZIMIDAZOLE PHOSPHORIBOSYLTRANSFERASE"/>
    <property type="match status" value="1"/>
</dbReference>
<dbReference type="NCBIfam" id="TIGR02476">
    <property type="entry name" value="BluB"/>
    <property type="match status" value="1"/>
</dbReference>
<accession>A0ABZ2MKK5</accession>
<evidence type="ECO:0000259" key="2">
    <source>
        <dbReference type="Pfam" id="PF00881"/>
    </source>
</evidence>
<dbReference type="InterPro" id="IPR000415">
    <property type="entry name" value="Nitroreductase-like"/>
</dbReference>
<keyword evidence="3" id="KW-0560">Oxidoreductase</keyword>
<dbReference type="EMBL" id="CP144913">
    <property type="protein sequence ID" value="WXB77493.1"/>
    <property type="molecule type" value="Genomic_DNA"/>
</dbReference>
<dbReference type="InterPro" id="IPR003200">
    <property type="entry name" value="Nict_dMeBzImd_PRibTrfase"/>
</dbReference>
<dbReference type="SUPFAM" id="SSF55469">
    <property type="entry name" value="FMN-dependent nitroreductase-like"/>
    <property type="match status" value="1"/>
</dbReference>
<protein>
    <submittedName>
        <fullName evidence="3">5,6-dimethylbenzimidazole synthase</fullName>
        <ecNumber evidence="3">1.13.11.79</ecNumber>
    </submittedName>
</protein>
<feature type="region of interest" description="Disordered" evidence="1">
    <location>
        <begin position="1"/>
        <end position="31"/>
    </location>
</feature>
<dbReference type="PANTHER" id="PTHR43463:SF1">
    <property type="entry name" value="NICOTINATE-NUCLEOTIDE--DIMETHYLBENZIMIDAZOLE PHOSPHORIBOSYLTRANSFERASE"/>
    <property type="match status" value="1"/>
</dbReference>
<feature type="region of interest" description="Disordered" evidence="1">
    <location>
        <begin position="243"/>
        <end position="266"/>
    </location>
</feature>
<evidence type="ECO:0000256" key="1">
    <source>
        <dbReference type="SAM" id="MobiDB-lite"/>
    </source>
</evidence>
<dbReference type="Pfam" id="PF00881">
    <property type="entry name" value="Nitroreductase"/>
    <property type="match status" value="1"/>
</dbReference>
<organism evidence="3 4">
    <name type="scientific">Janibacter alittae</name>
    <dbReference type="NCBI Taxonomy" id="3115209"/>
    <lineage>
        <taxon>Bacteria</taxon>
        <taxon>Bacillati</taxon>
        <taxon>Actinomycetota</taxon>
        <taxon>Actinomycetes</taxon>
        <taxon>Micrococcales</taxon>
        <taxon>Intrasporangiaceae</taxon>
        <taxon>Janibacter</taxon>
    </lineage>
</organism>
<evidence type="ECO:0000313" key="3">
    <source>
        <dbReference type="EMBL" id="WXB77493.1"/>
    </source>
</evidence>
<dbReference type="InterPro" id="IPR036087">
    <property type="entry name" value="Nict_dMeBzImd_PRibTrfase_sf"/>
</dbReference>
<dbReference type="RefSeq" id="WP_338751440.1">
    <property type="nucleotide sequence ID" value="NZ_CP144913.1"/>
</dbReference>
<dbReference type="GO" id="GO:0102919">
    <property type="term" value="F:5,6-dimethylbenzimidazole synthase activity"/>
    <property type="evidence" value="ECO:0007669"/>
    <property type="project" value="UniProtKB-EC"/>
</dbReference>
<feature type="domain" description="Nitroreductase" evidence="2">
    <location>
        <begin position="46"/>
        <end position="212"/>
    </location>
</feature>
<feature type="compositionally biased region" description="Basic and acidic residues" evidence="1">
    <location>
        <begin position="256"/>
        <end position="266"/>
    </location>
</feature>